<dbReference type="InterPro" id="IPR011009">
    <property type="entry name" value="Kinase-like_dom_sf"/>
</dbReference>
<dbReference type="Gene3D" id="3.30.200.20">
    <property type="entry name" value="Phosphorylase Kinase, domain 1"/>
    <property type="match status" value="1"/>
</dbReference>
<dbReference type="CDD" id="cd14014">
    <property type="entry name" value="STKc_PknB_like"/>
    <property type="match status" value="1"/>
</dbReference>
<proteinExistence type="predicted"/>
<name>A0A7C6EA24_UNCW3</name>
<dbReference type="AlphaFoldDB" id="A0A7C6EA24"/>
<dbReference type="Pfam" id="PF08308">
    <property type="entry name" value="PEGA"/>
    <property type="match status" value="2"/>
</dbReference>
<keyword evidence="7" id="KW-1133">Transmembrane helix</keyword>
<dbReference type="PROSITE" id="PS00108">
    <property type="entry name" value="PROTEIN_KINASE_ST"/>
    <property type="match status" value="1"/>
</dbReference>
<reference evidence="9" key="1">
    <citation type="journal article" date="2020" name="mSystems">
        <title>Genome- and Community-Level Interaction Insights into Carbon Utilization and Element Cycling Functions of Hydrothermarchaeota in Hydrothermal Sediment.</title>
        <authorList>
            <person name="Zhou Z."/>
            <person name="Liu Y."/>
            <person name="Xu W."/>
            <person name="Pan J."/>
            <person name="Luo Z.H."/>
            <person name="Li M."/>
        </authorList>
    </citation>
    <scope>NUCLEOTIDE SEQUENCE [LARGE SCALE GENOMIC DNA]</scope>
    <source>
        <strain evidence="9">SpSt-876</strain>
    </source>
</reference>
<dbReference type="EC" id="2.7.11.1" evidence="1"/>
<keyword evidence="6" id="KW-0067">ATP-binding</keyword>
<sequence length="528" mass="58987">MLPNFLANKYEPVKLLSQTHFSSVYLAVQKSLARKVIIKTLLTKDTDKIYRRFEREARVLAQLDDPGVVKIYDFGKEQDTTFIVSEFVEGKSLAEILAENKRLTPKKALAIIKDLALILARVHRKGILHRDIKPSNIIIKEDGQVKLIDFGLAQAQLNGEGLQNITLAGEIIGTPAYMSPEQIQGKAIDFRSDIFSLGVVAYELLTGENPFVAESLTGVLNKVLNYKPMGWEKSFPAPITNLVTKMLEKKPEKRFGSCEEIANEISPILSALGEKSGGVKSKLKAHKKRFRLEFIVTGLFLIILTLLFSFRVIRPRRTAKDTILGPIGETAQTPPARIKSRFAPLTPSVQAPSSKQRSAEELTTNFTRLEGLTPKEGQNQKAPLREGKDTSFLKLNVDPWADVYLNGEFVGQTPMAKLLPVNQAVTNLRLVNSEFGVWETIINQKPNETLNIFINLAERFGGFLISAEPWAKVYINGVEKGTTPLGKVIYLLPGEYELQFLNPNFSPITETILLKPGEIKKKSVKFEK</sequence>
<gene>
    <name evidence="9" type="ORF">ENW73_02875</name>
</gene>
<organism evidence="9">
    <name type="scientific">candidate division WOR-3 bacterium</name>
    <dbReference type="NCBI Taxonomy" id="2052148"/>
    <lineage>
        <taxon>Bacteria</taxon>
        <taxon>Bacteria division WOR-3</taxon>
    </lineage>
</organism>
<dbReference type="SUPFAM" id="SSF56112">
    <property type="entry name" value="Protein kinase-like (PK-like)"/>
    <property type="match status" value="1"/>
</dbReference>
<dbReference type="GO" id="GO:0005524">
    <property type="term" value="F:ATP binding"/>
    <property type="evidence" value="ECO:0007669"/>
    <property type="project" value="UniProtKB-KW"/>
</dbReference>
<dbReference type="Pfam" id="PF00069">
    <property type="entry name" value="Pkinase"/>
    <property type="match status" value="1"/>
</dbReference>
<dbReference type="EMBL" id="DTLI01000071">
    <property type="protein sequence ID" value="HHS51797.1"/>
    <property type="molecule type" value="Genomic_DNA"/>
</dbReference>
<dbReference type="SMART" id="SM00220">
    <property type="entry name" value="S_TKc"/>
    <property type="match status" value="1"/>
</dbReference>
<feature type="domain" description="Protein kinase" evidence="8">
    <location>
        <begin position="10"/>
        <end position="269"/>
    </location>
</feature>
<evidence type="ECO:0000256" key="3">
    <source>
        <dbReference type="ARBA" id="ARBA00022679"/>
    </source>
</evidence>
<dbReference type="InterPro" id="IPR008271">
    <property type="entry name" value="Ser/Thr_kinase_AS"/>
</dbReference>
<evidence type="ECO:0000256" key="2">
    <source>
        <dbReference type="ARBA" id="ARBA00022527"/>
    </source>
</evidence>
<accession>A0A7C6EA24</accession>
<dbReference type="FunFam" id="1.10.510.10:FF:000021">
    <property type="entry name" value="Serine/threonine protein kinase"/>
    <property type="match status" value="1"/>
</dbReference>
<keyword evidence="4" id="KW-0547">Nucleotide-binding</keyword>
<evidence type="ECO:0000256" key="1">
    <source>
        <dbReference type="ARBA" id="ARBA00012513"/>
    </source>
</evidence>
<evidence type="ECO:0000313" key="9">
    <source>
        <dbReference type="EMBL" id="HHS51797.1"/>
    </source>
</evidence>
<protein>
    <recommendedName>
        <fullName evidence="1">non-specific serine/threonine protein kinase</fullName>
        <ecNumber evidence="1">2.7.11.1</ecNumber>
    </recommendedName>
</protein>
<evidence type="ECO:0000256" key="5">
    <source>
        <dbReference type="ARBA" id="ARBA00022777"/>
    </source>
</evidence>
<dbReference type="PANTHER" id="PTHR43289">
    <property type="entry name" value="MITOGEN-ACTIVATED PROTEIN KINASE KINASE KINASE 20-RELATED"/>
    <property type="match status" value="1"/>
</dbReference>
<evidence type="ECO:0000259" key="8">
    <source>
        <dbReference type="PROSITE" id="PS50011"/>
    </source>
</evidence>
<comment type="caution">
    <text evidence="9">The sequence shown here is derived from an EMBL/GenBank/DDBJ whole genome shotgun (WGS) entry which is preliminary data.</text>
</comment>
<dbReference type="Gene3D" id="1.10.510.10">
    <property type="entry name" value="Transferase(Phosphotransferase) domain 1"/>
    <property type="match status" value="1"/>
</dbReference>
<keyword evidence="3" id="KW-0808">Transferase</keyword>
<evidence type="ECO:0000256" key="4">
    <source>
        <dbReference type="ARBA" id="ARBA00022741"/>
    </source>
</evidence>
<dbReference type="InterPro" id="IPR013229">
    <property type="entry name" value="PEGA"/>
</dbReference>
<dbReference type="PANTHER" id="PTHR43289:SF6">
    <property type="entry name" value="SERINE_THREONINE-PROTEIN KINASE NEKL-3"/>
    <property type="match status" value="1"/>
</dbReference>
<keyword evidence="2 9" id="KW-0723">Serine/threonine-protein kinase</keyword>
<keyword evidence="7" id="KW-0472">Membrane</keyword>
<dbReference type="PROSITE" id="PS50011">
    <property type="entry name" value="PROTEIN_KINASE_DOM"/>
    <property type="match status" value="1"/>
</dbReference>
<evidence type="ECO:0000256" key="7">
    <source>
        <dbReference type="SAM" id="Phobius"/>
    </source>
</evidence>
<keyword evidence="7" id="KW-0812">Transmembrane</keyword>
<feature type="transmembrane region" description="Helical" evidence="7">
    <location>
        <begin position="290"/>
        <end position="310"/>
    </location>
</feature>
<keyword evidence="5 9" id="KW-0418">Kinase</keyword>
<dbReference type="GO" id="GO:0004674">
    <property type="term" value="F:protein serine/threonine kinase activity"/>
    <property type="evidence" value="ECO:0007669"/>
    <property type="project" value="UniProtKB-KW"/>
</dbReference>
<dbReference type="InterPro" id="IPR000719">
    <property type="entry name" value="Prot_kinase_dom"/>
</dbReference>
<evidence type="ECO:0000256" key="6">
    <source>
        <dbReference type="ARBA" id="ARBA00022840"/>
    </source>
</evidence>